<dbReference type="EMBL" id="FQWS01000001">
    <property type="protein sequence ID" value="SHG80185.1"/>
    <property type="molecule type" value="Genomic_DNA"/>
</dbReference>
<dbReference type="RefSeq" id="WP_073083783.1">
    <property type="nucleotide sequence ID" value="NZ_FQWS01000001.1"/>
</dbReference>
<protein>
    <submittedName>
        <fullName evidence="3">Glycosyltransferase involved in cell wall bisynthesis</fullName>
    </submittedName>
</protein>
<evidence type="ECO:0000259" key="2">
    <source>
        <dbReference type="Pfam" id="PF13579"/>
    </source>
</evidence>
<reference evidence="4" key="1">
    <citation type="submission" date="2016-11" db="EMBL/GenBank/DDBJ databases">
        <authorList>
            <person name="Varghese N."/>
            <person name="Submissions S."/>
        </authorList>
    </citation>
    <scope>NUCLEOTIDE SEQUENCE [LARGE SCALE GENOMIC DNA]</scope>
    <source>
        <strain evidence="4">DSM 25330</strain>
    </source>
</reference>
<proteinExistence type="predicted"/>
<keyword evidence="3" id="KW-0808">Transferase</keyword>
<feature type="transmembrane region" description="Helical" evidence="1">
    <location>
        <begin position="78"/>
        <end position="97"/>
    </location>
</feature>
<dbReference type="Gene3D" id="3.40.50.2000">
    <property type="entry name" value="Glycogen Phosphorylase B"/>
    <property type="match status" value="2"/>
</dbReference>
<dbReference type="STRING" id="1089305.SAMN05444148_0981"/>
<dbReference type="Proteomes" id="UP000184522">
    <property type="component" value="Unassembled WGS sequence"/>
</dbReference>
<dbReference type="Pfam" id="PF13579">
    <property type="entry name" value="Glyco_trans_4_4"/>
    <property type="match status" value="1"/>
</dbReference>
<dbReference type="CDD" id="cd03794">
    <property type="entry name" value="GT4_WbuB-like"/>
    <property type="match status" value="1"/>
</dbReference>
<organism evidence="3 4">
    <name type="scientific">Winogradskyella jejuensis</name>
    <dbReference type="NCBI Taxonomy" id="1089305"/>
    <lineage>
        <taxon>Bacteria</taxon>
        <taxon>Pseudomonadati</taxon>
        <taxon>Bacteroidota</taxon>
        <taxon>Flavobacteriia</taxon>
        <taxon>Flavobacteriales</taxon>
        <taxon>Flavobacteriaceae</taxon>
        <taxon>Winogradskyella</taxon>
    </lineage>
</organism>
<keyword evidence="4" id="KW-1185">Reference proteome</keyword>
<dbReference type="PANTHER" id="PTHR45947:SF3">
    <property type="entry name" value="SULFOQUINOVOSYL TRANSFERASE SQD2"/>
    <property type="match status" value="1"/>
</dbReference>
<sequence length="383" mass="43693">MKEILIISNYFPPEMGAASNRIFQLAKSLSEDFKVTVVCPLPNYPTGKVFENYNKKETMDNVTVNRLWLYPSKSKNKFVRLFSMLSFSLSIVWYFLWHRIPKTVIVNSPPLFVAFTSLLFLSRKKHQLILNVSDLWPKSALELNAVKKGFGYNLLLKIERYNYRKADLILGQSEEILSHIKTIVPEKETLLFRNYPDFEPPKIETKNTSTLGKIRIVYAGLLGIAQDIVRLAKKLDYSNIEFHIYGSGAEEESLKTFIESNSELPITFHGSVSRAVLHQELLKYDATIIPLKHRIYGAVPSKIFEYSRLGLPIIYFGGGEGERIVKQNGLGWVAEAGNYNALNAVISKLKLSDFDIDSKREIQKTAIDNFDVSGQLERLISKL</sequence>
<dbReference type="InterPro" id="IPR050194">
    <property type="entry name" value="Glycosyltransferase_grp1"/>
</dbReference>
<dbReference type="OrthoDB" id="9811902at2"/>
<name>A0A1M5MSK5_9FLAO</name>
<dbReference type="GO" id="GO:0016758">
    <property type="term" value="F:hexosyltransferase activity"/>
    <property type="evidence" value="ECO:0007669"/>
    <property type="project" value="TreeGrafter"/>
</dbReference>
<dbReference type="Pfam" id="PF13692">
    <property type="entry name" value="Glyco_trans_1_4"/>
    <property type="match status" value="1"/>
</dbReference>
<keyword evidence="1" id="KW-0472">Membrane</keyword>
<keyword evidence="1" id="KW-1133">Transmembrane helix</keyword>
<accession>A0A1M5MSK5</accession>
<gene>
    <name evidence="3" type="ORF">SAMN05444148_0981</name>
</gene>
<dbReference type="InterPro" id="IPR028098">
    <property type="entry name" value="Glyco_trans_4-like_N"/>
</dbReference>
<keyword evidence="1" id="KW-0812">Transmembrane</keyword>
<dbReference type="PANTHER" id="PTHR45947">
    <property type="entry name" value="SULFOQUINOVOSYL TRANSFERASE SQD2"/>
    <property type="match status" value="1"/>
</dbReference>
<dbReference type="AlphaFoldDB" id="A0A1M5MSK5"/>
<evidence type="ECO:0000313" key="3">
    <source>
        <dbReference type="EMBL" id="SHG80185.1"/>
    </source>
</evidence>
<evidence type="ECO:0000256" key="1">
    <source>
        <dbReference type="SAM" id="Phobius"/>
    </source>
</evidence>
<feature type="domain" description="Glycosyltransferase subfamily 4-like N-terminal" evidence="2">
    <location>
        <begin position="18"/>
        <end position="183"/>
    </location>
</feature>
<dbReference type="SUPFAM" id="SSF53756">
    <property type="entry name" value="UDP-Glycosyltransferase/glycogen phosphorylase"/>
    <property type="match status" value="1"/>
</dbReference>
<evidence type="ECO:0000313" key="4">
    <source>
        <dbReference type="Proteomes" id="UP000184522"/>
    </source>
</evidence>